<dbReference type="Gene3D" id="3.30.420.10">
    <property type="entry name" value="Ribonuclease H-like superfamily/Ribonuclease H"/>
    <property type="match status" value="1"/>
</dbReference>
<dbReference type="Proteomes" id="UP000054107">
    <property type="component" value="Unassembled WGS sequence"/>
</dbReference>
<accession>A0A0B7MUW6</accession>
<dbReference type="PANTHER" id="PTHR37984">
    <property type="entry name" value="PROTEIN CBG26694"/>
    <property type="match status" value="1"/>
</dbReference>
<dbReference type="OrthoDB" id="441971at2759"/>
<dbReference type="PANTHER" id="PTHR37984:SF5">
    <property type="entry name" value="PROTEIN NYNRIN-LIKE"/>
    <property type="match status" value="1"/>
</dbReference>
<dbReference type="Pfam" id="PF17921">
    <property type="entry name" value="Integrase_H2C2"/>
    <property type="match status" value="1"/>
</dbReference>
<evidence type="ECO:0000313" key="3">
    <source>
        <dbReference type="EMBL" id="CEP07090.1"/>
    </source>
</evidence>
<proteinExistence type="predicted"/>
<evidence type="ECO:0000256" key="1">
    <source>
        <dbReference type="SAM" id="Coils"/>
    </source>
</evidence>
<dbReference type="AlphaFoldDB" id="A0A0B7MUW6"/>
<dbReference type="InterPro" id="IPR050951">
    <property type="entry name" value="Retrovirus_Pol_polyprotein"/>
</dbReference>
<dbReference type="EMBL" id="LN718992">
    <property type="protein sequence ID" value="CEP07090.1"/>
    <property type="molecule type" value="Genomic_DNA"/>
</dbReference>
<dbReference type="FunFam" id="1.10.340.70:FF:000001">
    <property type="entry name" value="Retrovirus-related Pol polyprotein from transposon gypsy-like Protein"/>
    <property type="match status" value="1"/>
</dbReference>
<evidence type="ECO:0000259" key="2">
    <source>
        <dbReference type="PROSITE" id="PS50994"/>
    </source>
</evidence>
<gene>
    <name evidence="3" type="primary">PARPA_00361.1 scaffold 659</name>
</gene>
<feature type="coiled-coil region" evidence="1">
    <location>
        <begin position="297"/>
        <end position="324"/>
    </location>
</feature>
<feature type="domain" description="Integrase catalytic" evidence="2">
    <location>
        <begin position="123"/>
        <end position="289"/>
    </location>
</feature>
<dbReference type="STRING" id="35722.A0A0B7MUW6"/>
<dbReference type="InterPro" id="IPR001584">
    <property type="entry name" value="Integrase_cat-core"/>
</dbReference>
<dbReference type="InterPro" id="IPR041588">
    <property type="entry name" value="Integrase_H2C2"/>
</dbReference>
<dbReference type="Gene3D" id="1.10.340.70">
    <property type="match status" value="1"/>
</dbReference>
<evidence type="ECO:0000313" key="4">
    <source>
        <dbReference type="Proteomes" id="UP000054107"/>
    </source>
</evidence>
<protein>
    <recommendedName>
        <fullName evidence="2">Integrase catalytic domain-containing protein</fullName>
    </recommendedName>
</protein>
<dbReference type="GO" id="GO:0015074">
    <property type="term" value="P:DNA integration"/>
    <property type="evidence" value="ECO:0007669"/>
    <property type="project" value="InterPro"/>
</dbReference>
<dbReference type="InterPro" id="IPR012337">
    <property type="entry name" value="RNaseH-like_sf"/>
</dbReference>
<sequence length="419" mass="49091">MSAELYQAFIDYILEWRYPEHFDAKQRRGLRYESRKYQVLNGVLYKKPSKDCPTKRQVVKADNVLQILKKYRDHLFAGHQGINNTFQKIRENYYWPGYYDSVRVYVQSCQLCQEVNNIKAQAVPLHPVERSTEGAFAKIGMDYIYTPRTASGYSAALILIDYLTAWVHAEPVSTQSAASTCLVLFRWICQYGCPVQVIADNGTHFKALELKTYMADVFDVHINFGPPFHPQRQGKVERANRTLKNILTKYVNLYKADWDVYLPAALFVMRTTFKVYGGYSPFLLTYGRSPRMGQQPIKELFTEEEQTEEDLLQHINELVRLNEEIIPDAMNKVKVYQEKMKAYYDKHSKDRRFIIGDLVMEEDRSLIKNGNTFVPKWLGPFKVHQRLKKDTYIVADHQLVFPTPYHANQMKKLYKSRPK</sequence>
<organism evidence="3 4">
    <name type="scientific">Parasitella parasitica</name>
    <dbReference type="NCBI Taxonomy" id="35722"/>
    <lineage>
        <taxon>Eukaryota</taxon>
        <taxon>Fungi</taxon>
        <taxon>Fungi incertae sedis</taxon>
        <taxon>Mucoromycota</taxon>
        <taxon>Mucoromycotina</taxon>
        <taxon>Mucoromycetes</taxon>
        <taxon>Mucorales</taxon>
        <taxon>Mucorineae</taxon>
        <taxon>Mucoraceae</taxon>
        <taxon>Parasitella</taxon>
    </lineage>
</organism>
<keyword evidence="1" id="KW-0175">Coiled coil</keyword>
<reference evidence="3 4" key="1">
    <citation type="submission" date="2014-09" db="EMBL/GenBank/DDBJ databases">
        <authorList>
            <person name="Ellenberger Sabrina"/>
        </authorList>
    </citation>
    <scope>NUCLEOTIDE SEQUENCE [LARGE SCALE GENOMIC DNA]</scope>
    <source>
        <strain evidence="3 4">CBS 412.66</strain>
    </source>
</reference>
<dbReference type="PROSITE" id="PS50994">
    <property type="entry name" value="INTEGRASE"/>
    <property type="match status" value="1"/>
</dbReference>
<dbReference type="GO" id="GO:0003676">
    <property type="term" value="F:nucleic acid binding"/>
    <property type="evidence" value="ECO:0007669"/>
    <property type="project" value="InterPro"/>
</dbReference>
<feature type="non-terminal residue" evidence="3">
    <location>
        <position position="419"/>
    </location>
</feature>
<dbReference type="GO" id="GO:0005634">
    <property type="term" value="C:nucleus"/>
    <property type="evidence" value="ECO:0007669"/>
    <property type="project" value="UniProtKB-ARBA"/>
</dbReference>
<dbReference type="SUPFAM" id="SSF53098">
    <property type="entry name" value="Ribonuclease H-like"/>
    <property type="match status" value="1"/>
</dbReference>
<name>A0A0B7MUW6_9FUNG</name>
<dbReference type="InterPro" id="IPR036397">
    <property type="entry name" value="RNaseH_sf"/>
</dbReference>
<keyword evidence="4" id="KW-1185">Reference proteome</keyword>